<keyword evidence="3" id="KW-1185">Reference proteome</keyword>
<dbReference type="GO" id="GO:0003677">
    <property type="term" value="F:DNA binding"/>
    <property type="evidence" value="ECO:0007669"/>
    <property type="project" value="InterPro"/>
</dbReference>
<dbReference type="GO" id="GO:0000156">
    <property type="term" value="F:phosphorelay response regulator activity"/>
    <property type="evidence" value="ECO:0007669"/>
    <property type="project" value="InterPro"/>
</dbReference>
<dbReference type="RefSeq" id="WP_130021843.1">
    <property type="nucleotide sequence ID" value="NZ_SEWF01000020.1"/>
</dbReference>
<dbReference type="OrthoDB" id="1430683at2"/>
<dbReference type="InterPro" id="IPR007492">
    <property type="entry name" value="LytTR_DNA-bd_dom"/>
</dbReference>
<sequence length="145" mass="17155">MFEPENSSKNYMNSIDFIQQKVKTAFGQPKQLKTNQQIKVHFSNRWIKIPLKSIVRLQGECNYTYVYTENREYIAARTLKNFEKLLAEESFIRVQKSHIVNMMFVQGVDIQKNAGEIRIEGGRHLEVSRRRLKEVINKLVFFHSC</sequence>
<accession>A0A4Q5LZF5</accession>
<comment type="caution">
    <text evidence="2">The sequence shown here is derived from an EMBL/GenBank/DDBJ whole genome shotgun (WGS) entry which is preliminary data.</text>
</comment>
<evidence type="ECO:0000313" key="3">
    <source>
        <dbReference type="Proteomes" id="UP000293162"/>
    </source>
</evidence>
<dbReference type="AlphaFoldDB" id="A0A4Q5LZF5"/>
<protein>
    <submittedName>
        <fullName evidence="2">LytTR family transcriptional regulator</fullName>
    </submittedName>
</protein>
<dbReference type="Gene3D" id="2.40.50.1020">
    <property type="entry name" value="LytTr DNA-binding domain"/>
    <property type="match status" value="1"/>
</dbReference>
<gene>
    <name evidence="2" type="ORF">EWM59_14695</name>
</gene>
<feature type="domain" description="HTH LytTR-type" evidence="1">
    <location>
        <begin position="38"/>
        <end position="141"/>
    </location>
</feature>
<proteinExistence type="predicted"/>
<reference evidence="2 3" key="1">
    <citation type="submission" date="2019-02" db="EMBL/GenBank/DDBJ databases">
        <title>Bacterial novel species Emticicia sp. 17J42-9 isolated from soil.</title>
        <authorList>
            <person name="Jung H.-Y."/>
        </authorList>
    </citation>
    <scope>NUCLEOTIDE SEQUENCE [LARGE SCALE GENOMIC DNA]</scope>
    <source>
        <strain evidence="2 3">17J42-9</strain>
    </source>
</reference>
<dbReference type="PROSITE" id="PS50930">
    <property type="entry name" value="HTH_LYTTR"/>
    <property type="match status" value="1"/>
</dbReference>
<dbReference type="PANTHER" id="PTHR37299">
    <property type="entry name" value="TRANSCRIPTIONAL REGULATOR-RELATED"/>
    <property type="match status" value="1"/>
</dbReference>
<name>A0A4Q5LZF5_9BACT</name>
<evidence type="ECO:0000259" key="1">
    <source>
        <dbReference type="PROSITE" id="PS50930"/>
    </source>
</evidence>
<dbReference type="InterPro" id="IPR046947">
    <property type="entry name" value="LytR-like"/>
</dbReference>
<dbReference type="EMBL" id="SEWF01000020">
    <property type="protein sequence ID" value="RYU94937.1"/>
    <property type="molecule type" value="Genomic_DNA"/>
</dbReference>
<evidence type="ECO:0000313" key="2">
    <source>
        <dbReference type="EMBL" id="RYU94937.1"/>
    </source>
</evidence>
<dbReference type="Pfam" id="PF04397">
    <property type="entry name" value="LytTR"/>
    <property type="match status" value="1"/>
</dbReference>
<dbReference type="SMART" id="SM00850">
    <property type="entry name" value="LytTR"/>
    <property type="match status" value="1"/>
</dbReference>
<dbReference type="Proteomes" id="UP000293162">
    <property type="component" value="Unassembled WGS sequence"/>
</dbReference>
<organism evidence="2 3">
    <name type="scientific">Emticicia agri</name>
    <dbReference type="NCBI Taxonomy" id="2492393"/>
    <lineage>
        <taxon>Bacteria</taxon>
        <taxon>Pseudomonadati</taxon>
        <taxon>Bacteroidota</taxon>
        <taxon>Cytophagia</taxon>
        <taxon>Cytophagales</taxon>
        <taxon>Leadbetterellaceae</taxon>
        <taxon>Emticicia</taxon>
    </lineage>
</organism>
<dbReference type="PANTHER" id="PTHR37299:SF1">
    <property type="entry name" value="STAGE 0 SPORULATION PROTEIN A HOMOLOG"/>
    <property type="match status" value="1"/>
</dbReference>